<dbReference type="CDD" id="cd12307">
    <property type="entry name" value="RRM_NIFK_like"/>
    <property type="match status" value="1"/>
</dbReference>
<dbReference type="Gene3D" id="3.30.70.330">
    <property type="match status" value="1"/>
</dbReference>
<evidence type="ECO:0000313" key="7">
    <source>
        <dbReference type="EMBL" id="KAF4628783.1"/>
    </source>
</evidence>
<evidence type="ECO:0000256" key="1">
    <source>
        <dbReference type="ARBA" id="ARBA00004604"/>
    </source>
</evidence>
<proteinExistence type="predicted"/>
<dbReference type="GO" id="GO:0005730">
    <property type="term" value="C:nucleolus"/>
    <property type="evidence" value="ECO:0007669"/>
    <property type="project" value="UniProtKB-SubCell"/>
</dbReference>
<comment type="subcellular location">
    <subcellularLocation>
        <location evidence="1">Nucleus</location>
        <location evidence="1">Nucleolus</location>
    </subcellularLocation>
</comment>
<evidence type="ECO:0000259" key="6">
    <source>
        <dbReference type="PROSITE" id="PS50102"/>
    </source>
</evidence>
<dbReference type="InterPro" id="IPR035979">
    <property type="entry name" value="RBD_domain_sf"/>
</dbReference>
<feature type="compositionally biased region" description="Basic residues" evidence="5">
    <location>
        <begin position="425"/>
        <end position="434"/>
    </location>
</feature>
<feature type="compositionally biased region" description="Acidic residues" evidence="5">
    <location>
        <begin position="150"/>
        <end position="162"/>
    </location>
</feature>
<dbReference type="PROSITE" id="PS50102">
    <property type="entry name" value="RRM"/>
    <property type="match status" value="1"/>
</dbReference>
<keyword evidence="2 4" id="KW-0694">RNA-binding</keyword>
<feature type="compositionally biased region" description="Basic and acidic residues" evidence="5">
    <location>
        <begin position="555"/>
        <end position="580"/>
    </location>
</feature>
<accession>A0A8H4VZP8</accession>
<protein>
    <recommendedName>
        <fullName evidence="6">RRM domain-containing protein</fullName>
    </recommendedName>
</protein>
<dbReference type="SMART" id="SM00360">
    <property type="entry name" value="RRM"/>
    <property type="match status" value="1"/>
</dbReference>
<gene>
    <name evidence="7" type="ORF">G7Y89_g9374</name>
</gene>
<reference evidence="7 8" key="1">
    <citation type="submission" date="2020-03" db="EMBL/GenBank/DDBJ databases">
        <title>Draft Genome Sequence of Cudoniella acicularis.</title>
        <authorList>
            <person name="Buettner E."/>
            <person name="Kellner H."/>
        </authorList>
    </citation>
    <scope>NUCLEOTIDE SEQUENCE [LARGE SCALE GENOMIC DNA]</scope>
    <source>
        <strain evidence="7 8">DSM 108380</strain>
    </source>
</reference>
<keyword evidence="3" id="KW-0539">Nucleus</keyword>
<dbReference type="PANTHER" id="PTHR46754">
    <property type="entry name" value="MKI67 FHA DOMAIN-INTERACTING NUCLEOLAR PHOSPHOPROTEIN"/>
    <property type="match status" value="1"/>
</dbReference>
<organism evidence="7 8">
    <name type="scientific">Cudoniella acicularis</name>
    <dbReference type="NCBI Taxonomy" id="354080"/>
    <lineage>
        <taxon>Eukaryota</taxon>
        <taxon>Fungi</taxon>
        <taxon>Dikarya</taxon>
        <taxon>Ascomycota</taxon>
        <taxon>Pezizomycotina</taxon>
        <taxon>Leotiomycetes</taxon>
        <taxon>Helotiales</taxon>
        <taxon>Tricladiaceae</taxon>
        <taxon>Cudoniella</taxon>
    </lineage>
</organism>
<dbReference type="EMBL" id="JAAMPI010000763">
    <property type="protein sequence ID" value="KAF4628783.1"/>
    <property type="molecule type" value="Genomic_DNA"/>
</dbReference>
<feature type="region of interest" description="Disordered" evidence="5">
    <location>
        <begin position="398"/>
        <end position="592"/>
    </location>
</feature>
<feature type="domain" description="RRM" evidence="6">
    <location>
        <begin position="216"/>
        <end position="294"/>
    </location>
</feature>
<keyword evidence="8" id="KW-1185">Reference proteome</keyword>
<feature type="region of interest" description="Disordered" evidence="5">
    <location>
        <begin position="1"/>
        <end position="198"/>
    </location>
</feature>
<feature type="compositionally biased region" description="Low complexity" evidence="5">
    <location>
        <begin position="465"/>
        <end position="476"/>
    </location>
</feature>
<evidence type="ECO:0000256" key="3">
    <source>
        <dbReference type="ARBA" id="ARBA00023242"/>
    </source>
</evidence>
<feature type="compositionally biased region" description="Basic residues" evidence="5">
    <location>
        <begin position="581"/>
        <end position="592"/>
    </location>
</feature>
<name>A0A8H4VZP8_9HELO</name>
<dbReference type="InterPro" id="IPR000504">
    <property type="entry name" value="RRM_dom"/>
</dbReference>
<dbReference type="Pfam" id="PF00076">
    <property type="entry name" value="RRM_1"/>
    <property type="match status" value="1"/>
</dbReference>
<evidence type="ECO:0000256" key="5">
    <source>
        <dbReference type="SAM" id="MobiDB-lite"/>
    </source>
</evidence>
<dbReference type="AlphaFoldDB" id="A0A8H4VZP8"/>
<dbReference type="SUPFAM" id="SSF54928">
    <property type="entry name" value="RNA-binding domain, RBD"/>
    <property type="match status" value="1"/>
</dbReference>
<feature type="compositionally biased region" description="Acidic residues" evidence="5">
    <location>
        <begin position="171"/>
        <end position="180"/>
    </location>
</feature>
<evidence type="ECO:0000256" key="2">
    <source>
        <dbReference type="ARBA" id="ARBA00022884"/>
    </source>
</evidence>
<evidence type="ECO:0000313" key="8">
    <source>
        <dbReference type="Proteomes" id="UP000566819"/>
    </source>
</evidence>
<feature type="compositionally biased region" description="Low complexity" evidence="5">
    <location>
        <begin position="499"/>
        <end position="508"/>
    </location>
</feature>
<sequence length="592" mass="64706">MGKDIETKKRKAASIPESGAEKVKKVKKVDATAPVKKRKATEDAGVAEVKKPKTTSKAVIEKPSKAKATKKTPIADKPEPATNSEAKSPKPTKKAANADKPEPTTNGDSKASKSSKKTAKVSKKSDPEPDTEESEPAAPIVDDAEKANGEEDESDFEVDDQTEALLKGFESEGDDEDESNEQGLASGQEVPKVELSKKDKKKLQKAIESAASDKPGVIYVGRIPHGFYEHEMREYFKQFGTILKLRLSRNRKTGASKHYAFIQFESATVADIVSKTMDNYLLFGHLLKVKVVPDEQLPEDLFKGANKRFKKVPWNKMEGRKLSQGVTEEEWEKRIERMEEKRSKNAEKLKDIGYEFEAPKIKSAKGVAKKHVETPALIENSDAKPQAIEAVPVIEEPSESKATKTVNEVIKEADDAPAAEESSKPKKKEKKSKAKKDVGAIAADELTPVVAEEPKPAKSKKTKAAKAVEVAADIPAPIAEDEEVTEKPKEKKAKKVKASKAVEALAEETPAPVAEDDEVAEKPKEKRNKKTKAAKAIESVTEEVATPIVDEEVAENPKEKKAKKTEAKVVEDGDAPAEKVKKSKKAKKEKAA</sequence>
<dbReference type="GO" id="GO:0003723">
    <property type="term" value="F:RNA binding"/>
    <property type="evidence" value="ECO:0007669"/>
    <property type="project" value="UniProtKB-UniRule"/>
</dbReference>
<evidence type="ECO:0000256" key="4">
    <source>
        <dbReference type="PROSITE-ProRule" id="PRU00176"/>
    </source>
</evidence>
<comment type="caution">
    <text evidence="7">The sequence shown here is derived from an EMBL/GenBank/DDBJ whole genome shotgun (WGS) entry which is preliminary data.</text>
</comment>
<dbReference type="OrthoDB" id="21467at2759"/>
<dbReference type="Proteomes" id="UP000566819">
    <property type="component" value="Unassembled WGS sequence"/>
</dbReference>
<feature type="compositionally biased region" description="Basic residues" evidence="5">
    <location>
        <begin position="113"/>
        <end position="122"/>
    </location>
</feature>
<dbReference type="InterPro" id="IPR012677">
    <property type="entry name" value="Nucleotide-bd_a/b_plait_sf"/>
</dbReference>